<feature type="domain" description="DUF4124" evidence="2">
    <location>
        <begin position="8"/>
        <end position="44"/>
    </location>
</feature>
<gene>
    <name evidence="3" type="ORF">CK621_08380</name>
</gene>
<dbReference type="EMBL" id="NSJE01000012">
    <property type="protein sequence ID" value="PAT42523.1"/>
    <property type="molecule type" value="Genomic_DNA"/>
</dbReference>
<feature type="signal peptide" evidence="1">
    <location>
        <begin position="1"/>
        <end position="19"/>
    </location>
</feature>
<dbReference type="Proteomes" id="UP000218439">
    <property type="component" value="Unassembled WGS sequence"/>
</dbReference>
<evidence type="ECO:0000313" key="3">
    <source>
        <dbReference type="EMBL" id="PAT42523.1"/>
    </source>
</evidence>
<sequence length="167" mass="18566">MRTLIAIALLLMTAGPAAAVHKCKGQDGKIVFQDMPCVNGVGQELKLRPASGHVPTSAVSADAHKTRTEQLREKTEELRRKNRLRDLEIAIPNARRAISVSEHQCQREIDALRRKQPLANNNLAGATWLQSLATEMEAVSTRCAAKRQQLDTDLQRLLAERDELRKG</sequence>
<accession>A0A2A2AXM4</accession>
<feature type="chain" id="PRO_5012223311" description="DUF4124 domain-containing protein" evidence="1">
    <location>
        <begin position="20"/>
        <end position="167"/>
    </location>
</feature>
<evidence type="ECO:0000259" key="2">
    <source>
        <dbReference type="Pfam" id="PF13511"/>
    </source>
</evidence>
<reference evidence="3 4" key="1">
    <citation type="submission" date="2017-08" db="EMBL/GenBank/DDBJ databases">
        <title>WGS of Clinical strains of the CDC Group NO-1 linked to zoonotic infections in humans.</title>
        <authorList>
            <person name="Bernier A.-M."/>
            <person name="Bernard K."/>
        </authorList>
    </citation>
    <scope>NUCLEOTIDE SEQUENCE [LARGE SCALE GENOMIC DNA]</scope>
    <source>
        <strain evidence="3 4">NML120219</strain>
    </source>
</reference>
<evidence type="ECO:0000313" key="4">
    <source>
        <dbReference type="Proteomes" id="UP000218439"/>
    </source>
</evidence>
<proteinExistence type="predicted"/>
<name>A0A2A2AXM4_9BURK</name>
<organism evidence="3 4">
    <name type="scientific">Vandammella animalimorsus</name>
    <dbReference type="NCBI Taxonomy" id="2029117"/>
    <lineage>
        <taxon>Bacteria</taxon>
        <taxon>Pseudomonadati</taxon>
        <taxon>Pseudomonadota</taxon>
        <taxon>Betaproteobacteria</taxon>
        <taxon>Burkholderiales</taxon>
        <taxon>Comamonadaceae</taxon>
        <taxon>Vandammella</taxon>
    </lineage>
</organism>
<keyword evidence="1" id="KW-0732">Signal</keyword>
<protein>
    <recommendedName>
        <fullName evidence="2">DUF4124 domain-containing protein</fullName>
    </recommendedName>
</protein>
<dbReference type="AlphaFoldDB" id="A0A2A2AXM4"/>
<evidence type="ECO:0000256" key="1">
    <source>
        <dbReference type="SAM" id="SignalP"/>
    </source>
</evidence>
<dbReference type="InterPro" id="IPR025392">
    <property type="entry name" value="DUF4124"/>
</dbReference>
<dbReference type="RefSeq" id="WP_095552047.1">
    <property type="nucleotide sequence ID" value="NZ_CP156659.1"/>
</dbReference>
<dbReference type="Pfam" id="PF13511">
    <property type="entry name" value="DUF4124"/>
    <property type="match status" value="1"/>
</dbReference>
<comment type="caution">
    <text evidence="3">The sequence shown here is derived from an EMBL/GenBank/DDBJ whole genome shotgun (WGS) entry which is preliminary data.</text>
</comment>